<name>A0A1Q2CWM6_9ACTN</name>
<organism evidence="5 6">
    <name type="scientific">Tessaracoccus flavescens</name>
    <dbReference type="NCBI Taxonomy" id="399497"/>
    <lineage>
        <taxon>Bacteria</taxon>
        <taxon>Bacillati</taxon>
        <taxon>Actinomycetota</taxon>
        <taxon>Actinomycetes</taxon>
        <taxon>Propionibacteriales</taxon>
        <taxon>Propionibacteriaceae</taxon>
        <taxon>Tessaracoccus</taxon>
    </lineage>
</organism>
<sequence length="946" mass="104225">MTVGKPRVVIFRHAPIDFDSRAKRLAGTLLRGGFEPIVISVEPAGGRSEEFLLDGAIRVIRVPLTFRPQEDLGRLDAAAPVQKEPEHVGALRRRRAAYRSRITGPNAGSAKAALHVAKLSAQLLPHDLGDTPGRIARGARSLVQKAWYLRGKGEDPFLDLDLPNNLPIADHTDYTLRDLLISLRPDILHAHHPNVIPAAWHAMDELRRGGHPVRISYDVRENFSGLPEKEIGDVTGHRTMVEMQRRFMPFTDYVTSVNEPIADLITADYQLPRPAIALRNYPMLGPSEGRRTVREEAGLDDGVPLIVYSGVMSRARGMDTLIDAMAHVPSDAHLAIVTMPMPHPMMPELTEQAEALGVADRIHFVPPVDQSELIHYLSGADVAVHPMPGGSPNHDQAMPNKLFEYLHAELTFVTSDAKLLADFVTTNGMGRVFRSNDPVDLGRQLTAALADPVPAEHLRGLAERYSWQNNEESILTDFRRLAHLAIEDPRTGDAQLIPQDAPFRAPGSRTDAPHVVLFRHAPIDLDTRAKKIATTLSRGGYRVTVVSVEQPGTEPGEASMGDVRILRVPLKRTVRPAKAAPRNLRERVIGKLQRDAPARVRNLVTPPSERPDVVIAEHTDTLADLLVELKPDVLHVHHPYVFDAALAAERRLGDGVRLVYDARENWAGLPGVEQGVRAQHEMLVKAEADGIVHADAVLTVAEPLADELKQRFRLPRRPLVALHYPAEYPLEGERTVRDAVGVGDDVKLLVYSGVLSRARNLDLLIRGLAELPDDVHLVLVAVPFPHPQEAELRKVAEAADVAQERLHFAPPVEQHELAYYLSGADVAVSAIPKGSPNHDLALPNKLFEYLHARLPLVHADAAAMRAFTRKHGTGTVFRSGDLQDYLRAVRQNLASPVPADLLAEKAAERTWQGLEDGLLAVYDRLTGYEHRAPEAGFPPMVVVDAD</sequence>
<dbReference type="Proteomes" id="UP000188235">
    <property type="component" value="Chromosome"/>
</dbReference>
<dbReference type="Pfam" id="PF13692">
    <property type="entry name" value="Glyco_trans_1_4"/>
    <property type="match status" value="1"/>
</dbReference>
<dbReference type="EMBL" id="CP019607">
    <property type="protein sequence ID" value="AQP50467.1"/>
    <property type="molecule type" value="Genomic_DNA"/>
</dbReference>
<dbReference type="Gene3D" id="3.40.50.2000">
    <property type="entry name" value="Glycogen Phosphorylase B"/>
    <property type="match status" value="4"/>
</dbReference>
<evidence type="ECO:0000256" key="2">
    <source>
        <dbReference type="ARBA" id="ARBA00022679"/>
    </source>
</evidence>
<dbReference type="OrthoDB" id="9815351at2"/>
<protein>
    <submittedName>
        <fullName evidence="5">Uncharacterized protein</fullName>
    </submittedName>
</protein>
<dbReference type="GO" id="GO:0016757">
    <property type="term" value="F:glycosyltransferase activity"/>
    <property type="evidence" value="ECO:0007669"/>
    <property type="project" value="UniProtKB-KW"/>
</dbReference>
<dbReference type="STRING" id="399497.BW733_06115"/>
<reference evidence="5 6" key="1">
    <citation type="journal article" date="2008" name="Int. J. Syst. Evol. Microbiol.">
        <title>Tessaracoccus flavescens sp. nov., isolated from marine sediment.</title>
        <authorList>
            <person name="Lee D.W."/>
            <person name="Lee S.D."/>
        </authorList>
    </citation>
    <scope>NUCLEOTIDE SEQUENCE [LARGE SCALE GENOMIC DNA]</scope>
    <source>
        <strain evidence="5 6">SST-39T</strain>
    </source>
</reference>
<evidence type="ECO:0000256" key="1">
    <source>
        <dbReference type="ARBA" id="ARBA00022676"/>
    </source>
</evidence>
<feature type="domain" description="Glycosyltransferase subfamily 4-like N-terminal" evidence="4">
    <location>
        <begin position="527"/>
        <end position="724"/>
    </location>
</feature>
<dbReference type="Pfam" id="PF00534">
    <property type="entry name" value="Glycos_transf_1"/>
    <property type="match status" value="1"/>
</dbReference>
<dbReference type="PANTHER" id="PTHR12526:SF600">
    <property type="entry name" value="GLYCOSYL TRANSFERASE GROUP 1"/>
    <property type="match status" value="1"/>
</dbReference>
<dbReference type="InterPro" id="IPR028098">
    <property type="entry name" value="Glyco_trans_4-like_N"/>
</dbReference>
<feature type="domain" description="Glycosyl transferase family 1" evidence="3">
    <location>
        <begin position="291"/>
        <end position="456"/>
    </location>
</feature>
<dbReference type="RefSeq" id="WP_077348852.1">
    <property type="nucleotide sequence ID" value="NZ_CP019607.1"/>
</dbReference>
<gene>
    <name evidence="5" type="ORF">BW733_06115</name>
</gene>
<evidence type="ECO:0000313" key="6">
    <source>
        <dbReference type="Proteomes" id="UP000188235"/>
    </source>
</evidence>
<evidence type="ECO:0000259" key="3">
    <source>
        <dbReference type="Pfam" id="PF00534"/>
    </source>
</evidence>
<proteinExistence type="predicted"/>
<accession>A0A1Q2CWM6</accession>
<evidence type="ECO:0000259" key="4">
    <source>
        <dbReference type="Pfam" id="PF13579"/>
    </source>
</evidence>
<keyword evidence="2" id="KW-0808">Transferase</keyword>
<dbReference type="KEGG" id="tfa:BW733_06115"/>
<dbReference type="Pfam" id="PF13579">
    <property type="entry name" value="Glyco_trans_4_4"/>
    <property type="match status" value="1"/>
</dbReference>
<keyword evidence="1" id="KW-0328">Glycosyltransferase</keyword>
<dbReference type="AlphaFoldDB" id="A0A1Q2CWM6"/>
<dbReference type="PANTHER" id="PTHR12526">
    <property type="entry name" value="GLYCOSYLTRANSFERASE"/>
    <property type="match status" value="1"/>
</dbReference>
<evidence type="ECO:0000313" key="5">
    <source>
        <dbReference type="EMBL" id="AQP50467.1"/>
    </source>
</evidence>
<dbReference type="SUPFAM" id="SSF53756">
    <property type="entry name" value="UDP-Glycosyltransferase/glycogen phosphorylase"/>
    <property type="match status" value="2"/>
</dbReference>
<dbReference type="InterPro" id="IPR001296">
    <property type="entry name" value="Glyco_trans_1"/>
</dbReference>
<keyword evidence="6" id="KW-1185">Reference proteome</keyword>